<keyword evidence="2" id="KW-1185">Reference proteome</keyword>
<organism evidence="1 2">
    <name type="scientific">Cenarchaeum symbiosum (strain A)</name>
    <dbReference type="NCBI Taxonomy" id="414004"/>
    <lineage>
        <taxon>Archaea</taxon>
        <taxon>Nitrososphaerota</taxon>
        <taxon>Candidatus Cenarchaeales</taxon>
        <taxon>Candidatus Cenarchaeaceae</taxon>
        <taxon>Candidatus Cenarchaeum</taxon>
    </lineage>
</organism>
<protein>
    <submittedName>
        <fullName evidence="1">Uncharacterized protein</fullName>
    </submittedName>
</protein>
<dbReference type="Proteomes" id="UP000000758">
    <property type="component" value="Chromosome"/>
</dbReference>
<dbReference type="HOGENOM" id="CLU_2392754_0_0_2"/>
<evidence type="ECO:0000313" key="1">
    <source>
        <dbReference type="EMBL" id="ABK78447.1"/>
    </source>
</evidence>
<name>A0RYN0_CENSY</name>
<dbReference type="EMBL" id="DP000238">
    <property type="protein sequence ID" value="ABK78447.1"/>
    <property type="molecule type" value="Genomic_DNA"/>
</dbReference>
<accession>A0RYN0</accession>
<evidence type="ECO:0000313" key="2">
    <source>
        <dbReference type="Proteomes" id="UP000000758"/>
    </source>
</evidence>
<dbReference type="STRING" id="414004.CENSYa_1837"/>
<proteinExistence type="predicted"/>
<gene>
    <name evidence="1" type="ordered locus">CENSYa_1837</name>
</gene>
<dbReference type="AlphaFoldDB" id="A0RYN0"/>
<dbReference type="EnsemblBacteria" id="ABK78447">
    <property type="protein sequence ID" value="ABK78447"/>
    <property type="gene ID" value="CENSYa_1837"/>
</dbReference>
<sequence length="93" mass="10669">MEELIRNKICLVNSRPCHPQTQWQAGTVLPGLQGGMPYFGGAADLMGYYDERRVRTLPGISQYEMPLEAFRRKIASKGLRKTNPHWMEEDSDE</sequence>
<reference evidence="1 2" key="1">
    <citation type="journal article" date="2006" name="Proc. Natl. Acad. Sci. U.S.A.">
        <title>Genomic analysis of the uncultivated marine crenarchaeote Cenarchaeum symbiosum.</title>
        <authorList>
            <person name="Hallam S.J."/>
            <person name="Konstantinidis K.T."/>
            <person name="Putnam N."/>
            <person name="Schleper C."/>
            <person name="Watanabe Y."/>
            <person name="Sugahara J."/>
            <person name="Preston C."/>
            <person name="de la Torre J."/>
            <person name="Richardson P.M."/>
            <person name="DeLong E.F."/>
        </authorList>
    </citation>
    <scope>NUCLEOTIDE SEQUENCE [LARGE SCALE GENOMIC DNA]</scope>
    <source>
        <strain evidence="2">A</strain>
    </source>
</reference>
<dbReference type="KEGG" id="csy:CENSYa_1837"/>